<feature type="domain" description="SWIM-type" evidence="3">
    <location>
        <begin position="67"/>
        <end position="124"/>
    </location>
</feature>
<evidence type="ECO:0000256" key="1">
    <source>
        <dbReference type="PROSITE-ProRule" id="PRU00325"/>
    </source>
</evidence>
<reference evidence="4 5" key="1">
    <citation type="journal article" date="2018" name="PLoS ONE">
        <title>The draft genome of Kipferlia bialata reveals reductive genome evolution in fornicate parasites.</title>
        <authorList>
            <person name="Tanifuji G."/>
            <person name="Takabayashi S."/>
            <person name="Kume K."/>
            <person name="Takagi M."/>
            <person name="Nakayama T."/>
            <person name="Kamikawa R."/>
            <person name="Inagaki Y."/>
            <person name="Hashimoto T."/>
        </authorList>
    </citation>
    <scope>NUCLEOTIDE SEQUENCE [LARGE SCALE GENOMIC DNA]</scope>
    <source>
        <strain evidence="4">NY0173</strain>
    </source>
</reference>
<dbReference type="GO" id="GO:0008270">
    <property type="term" value="F:zinc ion binding"/>
    <property type="evidence" value="ECO:0007669"/>
    <property type="project" value="UniProtKB-KW"/>
</dbReference>
<evidence type="ECO:0000313" key="5">
    <source>
        <dbReference type="Proteomes" id="UP000265618"/>
    </source>
</evidence>
<sequence length="288" mass="31544">MDRIKASHSERDDAGLTCLKGLTHSMVSRAKGSRHTCATTPEPVGDTVYLGSRSVSYTVPGSRGEHYTVTVMGTDGAGVSKPVESLEDMQISCECPDAERQHARSVGGRTSVCKHAAAVLTLLVDPEGDAVQAQIAAQRATRLAALPQDEKARLEYVLDSLSDRQVVDRLKTYMLQSPEAMGAVGAIFPADKYKGARAMECTRCGEEYDDNYPTVCRQAHPEDSVSIRTQNSKGTTFCCGVCGAKWYESQIYRYEEDDMDPEERPGYICWEGKHTQEPQEETGSEDEG</sequence>
<feature type="compositionally biased region" description="Acidic residues" evidence="2">
    <location>
        <begin position="278"/>
        <end position="288"/>
    </location>
</feature>
<name>A0A9K3GHM7_9EUKA</name>
<dbReference type="Proteomes" id="UP000265618">
    <property type="component" value="Unassembled WGS sequence"/>
</dbReference>
<evidence type="ECO:0000256" key="2">
    <source>
        <dbReference type="SAM" id="MobiDB-lite"/>
    </source>
</evidence>
<organism evidence="4 5">
    <name type="scientific">Kipferlia bialata</name>
    <dbReference type="NCBI Taxonomy" id="797122"/>
    <lineage>
        <taxon>Eukaryota</taxon>
        <taxon>Metamonada</taxon>
        <taxon>Carpediemonas-like organisms</taxon>
        <taxon>Kipferlia</taxon>
    </lineage>
</organism>
<feature type="region of interest" description="Disordered" evidence="2">
    <location>
        <begin position="258"/>
        <end position="288"/>
    </location>
</feature>
<keyword evidence="1" id="KW-0863">Zinc-finger</keyword>
<dbReference type="InterPro" id="IPR007527">
    <property type="entry name" value="Znf_SWIM"/>
</dbReference>
<protein>
    <recommendedName>
        <fullName evidence="3">SWIM-type domain-containing protein</fullName>
    </recommendedName>
</protein>
<keyword evidence="1" id="KW-0862">Zinc</keyword>
<proteinExistence type="predicted"/>
<dbReference type="AlphaFoldDB" id="A0A9K3GHM7"/>
<evidence type="ECO:0000313" key="4">
    <source>
        <dbReference type="EMBL" id="GIQ83007.1"/>
    </source>
</evidence>
<keyword evidence="1" id="KW-0479">Metal-binding</keyword>
<keyword evidence="5" id="KW-1185">Reference proteome</keyword>
<accession>A0A9K3GHM7</accession>
<comment type="caution">
    <text evidence="4">The sequence shown here is derived from an EMBL/GenBank/DDBJ whole genome shotgun (WGS) entry which is preliminary data.</text>
</comment>
<gene>
    <name evidence="4" type="ORF">KIPB_004249</name>
</gene>
<dbReference type="PROSITE" id="PS50966">
    <property type="entry name" value="ZF_SWIM"/>
    <property type="match status" value="1"/>
</dbReference>
<dbReference type="EMBL" id="BDIP01000892">
    <property type="protein sequence ID" value="GIQ83007.1"/>
    <property type="molecule type" value="Genomic_DNA"/>
</dbReference>
<evidence type="ECO:0000259" key="3">
    <source>
        <dbReference type="PROSITE" id="PS50966"/>
    </source>
</evidence>